<keyword evidence="4" id="KW-1185">Reference proteome</keyword>
<evidence type="ECO:0000313" key="4">
    <source>
        <dbReference type="Proteomes" id="UP001614394"/>
    </source>
</evidence>
<dbReference type="InterPro" id="IPR036291">
    <property type="entry name" value="NAD(P)-bd_dom_sf"/>
</dbReference>
<keyword evidence="2 3" id="KW-0560">Oxidoreductase</keyword>
<dbReference type="RefSeq" id="WP_399645501.1">
    <property type="nucleotide sequence ID" value="NZ_JBITYG010000002.1"/>
</dbReference>
<protein>
    <submittedName>
        <fullName evidence="3">SDR family NAD(P)-dependent oxidoreductase</fullName>
        <ecNumber evidence="3">1.1.1.-</ecNumber>
    </submittedName>
</protein>
<accession>A0ABW8C1T9</accession>
<proteinExistence type="inferred from homology"/>
<dbReference type="InterPro" id="IPR020904">
    <property type="entry name" value="Sc_DH/Rdtase_CS"/>
</dbReference>
<dbReference type="Gene3D" id="3.40.50.720">
    <property type="entry name" value="NAD(P)-binding Rossmann-like Domain"/>
    <property type="match status" value="1"/>
</dbReference>
<dbReference type="SUPFAM" id="SSF51735">
    <property type="entry name" value="NAD(P)-binding Rossmann-fold domains"/>
    <property type="match status" value="1"/>
</dbReference>
<dbReference type="PANTHER" id="PTHR42760:SF115">
    <property type="entry name" value="3-OXOACYL-[ACYL-CARRIER-PROTEIN] REDUCTASE FABG"/>
    <property type="match status" value="1"/>
</dbReference>
<name>A0ABW8C1T9_9ACTN</name>
<comment type="similarity">
    <text evidence="1">Belongs to the short-chain dehydrogenases/reductases (SDR) family.</text>
</comment>
<dbReference type="PRINTS" id="PR00081">
    <property type="entry name" value="GDHRDH"/>
</dbReference>
<dbReference type="PRINTS" id="PR00080">
    <property type="entry name" value="SDRFAMILY"/>
</dbReference>
<evidence type="ECO:0000256" key="1">
    <source>
        <dbReference type="ARBA" id="ARBA00006484"/>
    </source>
</evidence>
<comment type="caution">
    <text evidence="3">The sequence shown here is derived from an EMBL/GenBank/DDBJ whole genome shotgun (WGS) entry which is preliminary data.</text>
</comment>
<dbReference type="Pfam" id="PF13561">
    <property type="entry name" value="adh_short_C2"/>
    <property type="match status" value="1"/>
</dbReference>
<dbReference type="EC" id="1.1.1.-" evidence="3"/>
<dbReference type="PANTHER" id="PTHR42760">
    <property type="entry name" value="SHORT-CHAIN DEHYDROGENASES/REDUCTASES FAMILY MEMBER"/>
    <property type="match status" value="1"/>
</dbReference>
<organism evidence="3 4">
    <name type="scientific">Streptomyces fildesensis</name>
    <dbReference type="NCBI Taxonomy" id="375757"/>
    <lineage>
        <taxon>Bacteria</taxon>
        <taxon>Bacillati</taxon>
        <taxon>Actinomycetota</taxon>
        <taxon>Actinomycetes</taxon>
        <taxon>Kitasatosporales</taxon>
        <taxon>Streptomycetaceae</taxon>
        <taxon>Streptomyces</taxon>
    </lineage>
</organism>
<evidence type="ECO:0000256" key="2">
    <source>
        <dbReference type="ARBA" id="ARBA00023002"/>
    </source>
</evidence>
<reference evidence="3 4" key="1">
    <citation type="submission" date="2024-10" db="EMBL/GenBank/DDBJ databases">
        <title>The Natural Products Discovery Center: Release of the First 8490 Sequenced Strains for Exploring Actinobacteria Biosynthetic Diversity.</title>
        <authorList>
            <person name="Kalkreuter E."/>
            <person name="Kautsar S.A."/>
            <person name="Yang D."/>
            <person name="Bader C.D."/>
            <person name="Teijaro C.N."/>
            <person name="Fluegel L."/>
            <person name="Davis C.M."/>
            <person name="Simpson J.R."/>
            <person name="Lauterbach L."/>
            <person name="Steele A.D."/>
            <person name="Gui C."/>
            <person name="Meng S."/>
            <person name="Li G."/>
            <person name="Viehrig K."/>
            <person name="Ye F."/>
            <person name="Su P."/>
            <person name="Kiefer A.F."/>
            <person name="Nichols A."/>
            <person name="Cepeda A.J."/>
            <person name="Yan W."/>
            <person name="Fan B."/>
            <person name="Jiang Y."/>
            <person name="Adhikari A."/>
            <person name="Zheng C.-J."/>
            <person name="Schuster L."/>
            <person name="Cowan T.M."/>
            <person name="Smanski M.J."/>
            <person name="Chevrette M.G."/>
            <person name="De Carvalho L.P.S."/>
            <person name="Shen B."/>
        </authorList>
    </citation>
    <scope>NUCLEOTIDE SEQUENCE [LARGE SCALE GENOMIC DNA]</scope>
    <source>
        <strain evidence="3 4">NPDC053399</strain>
    </source>
</reference>
<dbReference type="PROSITE" id="PS00061">
    <property type="entry name" value="ADH_SHORT"/>
    <property type="match status" value="1"/>
</dbReference>
<dbReference type="Proteomes" id="UP001614394">
    <property type="component" value="Unassembled WGS sequence"/>
</dbReference>
<gene>
    <name evidence="3" type="ORF">ACIGXA_07615</name>
</gene>
<dbReference type="GO" id="GO:0016491">
    <property type="term" value="F:oxidoreductase activity"/>
    <property type="evidence" value="ECO:0007669"/>
    <property type="project" value="UniProtKB-KW"/>
</dbReference>
<evidence type="ECO:0000313" key="3">
    <source>
        <dbReference type="EMBL" id="MFI9100378.1"/>
    </source>
</evidence>
<dbReference type="InterPro" id="IPR002347">
    <property type="entry name" value="SDR_fam"/>
</dbReference>
<dbReference type="EMBL" id="JBITYG010000002">
    <property type="protein sequence ID" value="MFI9100378.1"/>
    <property type="molecule type" value="Genomic_DNA"/>
</dbReference>
<sequence length="246" mass="25384">MTGADLWSLAGRRVVLTGAAGAVGREAAAAFTAAGAAVVGIDRNEEPLREMRKAGILADHLCGDLCDQAVQDAAANCCAADVLVNNVGAGDARPLADTDEELIDRMLDVNLKTAAGLCRRFAPLMAARGRGKIINVSSVLALHPVPTVPAYAAAKAALIGFTRSAALEYAASGVQINVLAPGYLEGPKNAAYFASAAGRRFQERFMPDGRVGPADALNGPLLFLASAMSDHVTGHVLVVDGGYSIW</sequence>